<evidence type="ECO:0000256" key="7">
    <source>
        <dbReference type="ARBA" id="ARBA00022827"/>
    </source>
</evidence>
<evidence type="ECO:0000313" key="12">
    <source>
        <dbReference type="EMBL" id="ATY32569.1"/>
    </source>
</evidence>
<keyword evidence="4" id="KW-0285">Flavoprotein</keyword>
<comment type="catalytic activity">
    <reaction evidence="10">
        <text>L-threonyl-[protein] + FAD = FMN-L-threonyl-[protein] + AMP + H(+)</text>
        <dbReference type="Rhea" id="RHEA:36847"/>
        <dbReference type="Rhea" id="RHEA-COMP:11060"/>
        <dbReference type="Rhea" id="RHEA-COMP:11061"/>
        <dbReference type="ChEBI" id="CHEBI:15378"/>
        <dbReference type="ChEBI" id="CHEBI:30013"/>
        <dbReference type="ChEBI" id="CHEBI:57692"/>
        <dbReference type="ChEBI" id="CHEBI:74257"/>
        <dbReference type="ChEBI" id="CHEBI:456215"/>
        <dbReference type="EC" id="2.7.1.180"/>
    </reaction>
</comment>
<dbReference type="InterPro" id="IPR003374">
    <property type="entry name" value="ApbE-like_sf"/>
</dbReference>
<dbReference type="OrthoDB" id="9778595at2"/>
<dbReference type="RefSeq" id="WP_100282376.1">
    <property type="nucleotide sequence ID" value="NZ_CP024923.1"/>
</dbReference>
<dbReference type="Gene3D" id="3.10.520.10">
    <property type="entry name" value="ApbE-like domains"/>
    <property type="match status" value="1"/>
</dbReference>
<comment type="cofactor">
    <cofactor evidence="1">
        <name>Mg(2+)</name>
        <dbReference type="ChEBI" id="CHEBI:18420"/>
    </cofactor>
</comment>
<dbReference type="SUPFAM" id="SSF143631">
    <property type="entry name" value="ApbE-like"/>
    <property type="match status" value="1"/>
</dbReference>
<evidence type="ECO:0000256" key="5">
    <source>
        <dbReference type="ARBA" id="ARBA00022679"/>
    </source>
</evidence>
<proteinExistence type="predicted"/>
<dbReference type="PANTHER" id="PTHR30040">
    <property type="entry name" value="THIAMINE BIOSYNTHESIS LIPOPROTEIN APBE"/>
    <property type="match status" value="1"/>
</dbReference>
<evidence type="ECO:0000256" key="6">
    <source>
        <dbReference type="ARBA" id="ARBA00022723"/>
    </source>
</evidence>
<keyword evidence="13" id="KW-1185">Reference proteome</keyword>
<organism evidence="12 13">
    <name type="scientific">Sphingomonas psychrotolerans</name>
    <dbReference type="NCBI Taxonomy" id="1327635"/>
    <lineage>
        <taxon>Bacteria</taxon>
        <taxon>Pseudomonadati</taxon>
        <taxon>Pseudomonadota</taxon>
        <taxon>Alphaproteobacteria</taxon>
        <taxon>Sphingomonadales</taxon>
        <taxon>Sphingomonadaceae</taxon>
        <taxon>Sphingomonas</taxon>
    </lineage>
</organism>
<evidence type="ECO:0000256" key="8">
    <source>
        <dbReference type="ARBA" id="ARBA00022842"/>
    </source>
</evidence>
<dbReference type="Proteomes" id="UP000229081">
    <property type="component" value="Chromosome"/>
</dbReference>
<keyword evidence="6" id="KW-0479">Metal-binding</keyword>
<dbReference type="InterPro" id="IPR024932">
    <property type="entry name" value="ApbE"/>
</dbReference>
<dbReference type="GO" id="GO:0046872">
    <property type="term" value="F:metal ion binding"/>
    <property type="evidence" value="ECO:0007669"/>
    <property type="project" value="UniProtKB-KW"/>
</dbReference>
<sequence length="280" mass="29439">MYVERFAAMGTRFELHLFGNADPAVARAARRAIERADDALTIHRPSPVTALNDCLLAGRPCQVDDPLLLDALVEIEAAQGLALGLFDPAADVARPGAGWGAVVFDRQAARVAASLPLAFDFGGFGKGFALDRAGDVLRDAGVASAFLCAGESSIAVIGAHPLGGGWPITIPHPLDPERTLVEFELRDEALSISSTVGAGTDAPERSPMLRPSDGSQVTAARTTVAIDRSGARGEVMSTALLVATDAQAECLLDPAQGRRFRFNFSPEPVMPAHAYEVVLQ</sequence>
<evidence type="ECO:0000256" key="9">
    <source>
        <dbReference type="ARBA" id="ARBA00031306"/>
    </source>
</evidence>
<dbReference type="PANTHER" id="PTHR30040:SF2">
    <property type="entry name" value="FAD:PROTEIN FMN TRANSFERASE"/>
    <property type="match status" value="1"/>
</dbReference>
<gene>
    <name evidence="12" type="ORF">CVN68_11765</name>
</gene>
<evidence type="ECO:0000256" key="2">
    <source>
        <dbReference type="ARBA" id="ARBA00011955"/>
    </source>
</evidence>
<dbReference type="KEGG" id="sphc:CVN68_11765"/>
<name>A0A2K8MLD6_9SPHN</name>
<evidence type="ECO:0000256" key="1">
    <source>
        <dbReference type="ARBA" id="ARBA00001946"/>
    </source>
</evidence>
<evidence type="ECO:0000256" key="10">
    <source>
        <dbReference type="ARBA" id="ARBA00048540"/>
    </source>
</evidence>
<keyword evidence="5 12" id="KW-0808">Transferase</keyword>
<protein>
    <recommendedName>
        <fullName evidence="3">FAD:protein FMN transferase</fullName>
        <ecNumber evidence="2">2.7.1.180</ecNumber>
    </recommendedName>
    <alternativeName>
        <fullName evidence="9">Flavin transferase</fullName>
    </alternativeName>
</protein>
<feature type="region of interest" description="Disordered" evidence="11">
    <location>
        <begin position="196"/>
        <end position="216"/>
    </location>
</feature>
<reference evidence="12 13" key="1">
    <citation type="submission" date="2017-11" db="EMBL/GenBank/DDBJ databases">
        <title>Complete genome sequence of Sphingomonas sp. Strain Cra20, a psychrotolerant potential plant growth promoting rhizobacteria.</title>
        <authorList>
            <person name="Luo Y."/>
        </authorList>
    </citation>
    <scope>NUCLEOTIDE SEQUENCE [LARGE SCALE GENOMIC DNA]</scope>
    <source>
        <strain evidence="12 13">Cra20</strain>
    </source>
</reference>
<keyword evidence="8" id="KW-0460">Magnesium</keyword>
<dbReference type="EC" id="2.7.1.180" evidence="2"/>
<dbReference type="EMBL" id="CP024923">
    <property type="protein sequence ID" value="ATY32569.1"/>
    <property type="molecule type" value="Genomic_DNA"/>
</dbReference>
<dbReference type="GO" id="GO:0016740">
    <property type="term" value="F:transferase activity"/>
    <property type="evidence" value="ECO:0007669"/>
    <property type="project" value="UniProtKB-KW"/>
</dbReference>
<dbReference type="Pfam" id="PF02424">
    <property type="entry name" value="ApbE"/>
    <property type="match status" value="1"/>
</dbReference>
<evidence type="ECO:0000256" key="3">
    <source>
        <dbReference type="ARBA" id="ARBA00016337"/>
    </source>
</evidence>
<evidence type="ECO:0000256" key="4">
    <source>
        <dbReference type="ARBA" id="ARBA00022630"/>
    </source>
</evidence>
<evidence type="ECO:0000256" key="11">
    <source>
        <dbReference type="SAM" id="MobiDB-lite"/>
    </source>
</evidence>
<evidence type="ECO:0000313" key="13">
    <source>
        <dbReference type="Proteomes" id="UP000229081"/>
    </source>
</evidence>
<accession>A0A2K8MLD6</accession>
<dbReference type="AlphaFoldDB" id="A0A2K8MLD6"/>
<keyword evidence="7" id="KW-0274">FAD</keyword>